<reference evidence="1" key="1">
    <citation type="submission" date="2011-10" db="EMBL/GenBank/DDBJ databases">
        <authorList>
            <person name="Ning L."/>
        </authorList>
    </citation>
    <scope>NUCLEOTIDE SEQUENCE</scope>
</reference>
<name>K7PF03_9BACT</name>
<accession>K7PF03</accession>
<sequence length="109" mass="11878">MVSSSNTTAGKIETIGSKGVESELTFDKFDLSAYADLNAFGFPDGRNYAVIPMTAINIPEDAAGVRVEVGWDLTDIIERREGQTTADDDDIFVLKNNFWDGLSVKIVAE</sequence>
<dbReference type="AlphaFoldDB" id="K7PF03"/>
<reference evidence="1" key="2">
    <citation type="journal article" date="2013" name="Biotechnol. Bioeng.">
        <title>Biochemical characterization and crystal structure of a GH10 xylanase from termite gut bacteria reveal a novel structural feature and significance of its bacterial Ig-like domain.</title>
        <authorList>
            <person name="Han Q."/>
            <person name="Liu N."/>
            <person name="Robinson H."/>
            <person name="Cao L."/>
            <person name="Qian C."/>
            <person name="Wang Q."/>
            <person name="Xie L."/>
            <person name="Ding H."/>
            <person name="Wang Q."/>
            <person name="Huang Y."/>
            <person name="Li J."/>
            <person name="Zhou Z."/>
        </authorList>
    </citation>
    <scope>NUCLEOTIDE SEQUENCE</scope>
</reference>
<dbReference type="EMBL" id="JN903693">
    <property type="protein sequence ID" value="AFK83720.1"/>
    <property type="molecule type" value="Genomic_DNA"/>
</dbReference>
<organism evidence="1">
    <name type="scientific">uncultured bacterium 35A20</name>
    <dbReference type="NCBI Taxonomy" id="1194347"/>
    <lineage>
        <taxon>Bacteria</taxon>
        <taxon>environmental samples</taxon>
    </lineage>
</organism>
<protein>
    <submittedName>
        <fullName evidence="1">Putative lipoprotein</fullName>
    </submittedName>
</protein>
<evidence type="ECO:0000313" key="1">
    <source>
        <dbReference type="EMBL" id="AFK83720.1"/>
    </source>
</evidence>
<proteinExistence type="predicted"/>
<keyword evidence="1" id="KW-0449">Lipoprotein</keyword>